<evidence type="ECO:0000256" key="1">
    <source>
        <dbReference type="SAM" id="MobiDB-lite"/>
    </source>
</evidence>
<evidence type="ECO:0000313" key="4">
    <source>
        <dbReference type="Proteomes" id="UP001302812"/>
    </source>
</evidence>
<keyword evidence="2" id="KW-1133">Transmembrane helix</keyword>
<dbReference type="AlphaFoldDB" id="A0AAN6YVF0"/>
<reference evidence="3" key="2">
    <citation type="submission" date="2023-05" db="EMBL/GenBank/DDBJ databases">
        <authorList>
            <consortium name="Lawrence Berkeley National Laboratory"/>
            <person name="Steindorff A."/>
            <person name="Hensen N."/>
            <person name="Bonometti L."/>
            <person name="Westerberg I."/>
            <person name="Brannstrom I.O."/>
            <person name="Guillou S."/>
            <person name="Cros-Aarteil S."/>
            <person name="Calhoun S."/>
            <person name="Haridas S."/>
            <person name="Kuo A."/>
            <person name="Mondo S."/>
            <person name="Pangilinan J."/>
            <person name="Riley R."/>
            <person name="Labutti K."/>
            <person name="Andreopoulos B."/>
            <person name="Lipzen A."/>
            <person name="Chen C."/>
            <person name="Yanf M."/>
            <person name="Daum C."/>
            <person name="Ng V."/>
            <person name="Clum A."/>
            <person name="Ohm R."/>
            <person name="Martin F."/>
            <person name="Silar P."/>
            <person name="Natvig D."/>
            <person name="Lalanne C."/>
            <person name="Gautier V."/>
            <person name="Ament-Velasquez S.L."/>
            <person name="Kruys A."/>
            <person name="Hutchinson M.I."/>
            <person name="Powell A.J."/>
            <person name="Barry K."/>
            <person name="Miller A.N."/>
            <person name="Grigoriev I.V."/>
            <person name="Debuchy R."/>
            <person name="Gladieux P."/>
            <person name="Thoren M.H."/>
            <person name="Johannesson H."/>
        </authorList>
    </citation>
    <scope>NUCLEOTIDE SEQUENCE</scope>
    <source>
        <strain evidence="3">CBS 508.74</strain>
    </source>
</reference>
<feature type="region of interest" description="Disordered" evidence="1">
    <location>
        <begin position="312"/>
        <end position="344"/>
    </location>
</feature>
<feature type="compositionally biased region" description="Gly residues" evidence="1">
    <location>
        <begin position="416"/>
        <end position="425"/>
    </location>
</feature>
<gene>
    <name evidence="3" type="ORF">N656DRAFT_842355</name>
</gene>
<protein>
    <submittedName>
        <fullName evidence="3">Uncharacterized protein</fullName>
    </submittedName>
</protein>
<feature type="compositionally biased region" description="Low complexity" evidence="1">
    <location>
        <begin position="110"/>
        <end position="156"/>
    </location>
</feature>
<comment type="caution">
    <text evidence="3">The sequence shown here is derived from an EMBL/GenBank/DDBJ whole genome shotgun (WGS) entry which is preliminary data.</text>
</comment>
<feature type="transmembrane region" description="Helical" evidence="2">
    <location>
        <begin position="21"/>
        <end position="42"/>
    </location>
</feature>
<reference evidence="3" key="1">
    <citation type="journal article" date="2023" name="Mol. Phylogenet. Evol.">
        <title>Genome-scale phylogeny and comparative genomics of the fungal order Sordariales.</title>
        <authorList>
            <person name="Hensen N."/>
            <person name="Bonometti L."/>
            <person name="Westerberg I."/>
            <person name="Brannstrom I.O."/>
            <person name="Guillou S."/>
            <person name="Cros-Aarteil S."/>
            <person name="Calhoun S."/>
            <person name="Haridas S."/>
            <person name="Kuo A."/>
            <person name="Mondo S."/>
            <person name="Pangilinan J."/>
            <person name="Riley R."/>
            <person name="LaButti K."/>
            <person name="Andreopoulos B."/>
            <person name="Lipzen A."/>
            <person name="Chen C."/>
            <person name="Yan M."/>
            <person name="Daum C."/>
            <person name="Ng V."/>
            <person name="Clum A."/>
            <person name="Steindorff A."/>
            <person name="Ohm R.A."/>
            <person name="Martin F."/>
            <person name="Silar P."/>
            <person name="Natvig D.O."/>
            <person name="Lalanne C."/>
            <person name="Gautier V."/>
            <person name="Ament-Velasquez S.L."/>
            <person name="Kruys A."/>
            <person name="Hutchinson M.I."/>
            <person name="Powell A.J."/>
            <person name="Barry K."/>
            <person name="Miller A.N."/>
            <person name="Grigoriev I.V."/>
            <person name="Debuchy R."/>
            <person name="Gladieux P."/>
            <person name="Hiltunen Thoren M."/>
            <person name="Johannesson H."/>
        </authorList>
    </citation>
    <scope>NUCLEOTIDE SEQUENCE</scope>
    <source>
        <strain evidence="3">CBS 508.74</strain>
    </source>
</reference>
<evidence type="ECO:0000256" key="2">
    <source>
        <dbReference type="SAM" id="Phobius"/>
    </source>
</evidence>
<dbReference type="EMBL" id="MU853334">
    <property type="protein sequence ID" value="KAK4115490.1"/>
    <property type="molecule type" value="Genomic_DNA"/>
</dbReference>
<sequence>MCYNPAGRFRTMARQPLIFHPLYLFFLICSSCAWVGSVAAFGPNPAPVLASDAGTGRVERVDAVRDGCHAMITPPPSLFLLARQDQGQIQALSDQLRQLSAQSRSVSQSSQQLSQSLQQATQRLSQTEQQLASARAQQSAAEAASRSMSQASAEASRSAERVLSEASRAMSQAMSSVTSSMGASFASALASASRSISAVRVSAASVIQAAQADATALRNEAQTQVQQAQGAALSVTQIALAVVGGIVGSSLLTVLGFVLILRHRRKKRRGGLGGGRIGLGSGRWRSGSGNPNIGHPELVKTSNKAYAAFASGGSKAGNEAPSDDGSSSIYSMGEKENGGEFRKGLSDTDVQASLQLAAALAAPPAAALARANTTITRKSVGTGIKSDRANDGEMGHAVSYHCPSWKSQSSPPAGVLGDGEGGGKFQPGKPPLGGKFTLFPRSRAEYSPWSASAGSPVEKGYGERASRSSFPTLDAWLQSGTTVSPFSTLKR</sequence>
<feature type="region of interest" description="Disordered" evidence="1">
    <location>
        <begin position="110"/>
        <end position="159"/>
    </location>
</feature>
<feature type="compositionally biased region" description="Gly residues" evidence="1">
    <location>
        <begin position="271"/>
        <end position="281"/>
    </location>
</feature>
<organism evidence="3 4">
    <name type="scientific">Canariomyces notabilis</name>
    <dbReference type="NCBI Taxonomy" id="2074819"/>
    <lineage>
        <taxon>Eukaryota</taxon>
        <taxon>Fungi</taxon>
        <taxon>Dikarya</taxon>
        <taxon>Ascomycota</taxon>
        <taxon>Pezizomycotina</taxon>
        <taxon>Sordariomycetes</taxon>
        <taxon>Sordariomycetidae</taxon>
        <taxon>Sordariales</taxon>
        <taxon>Chaetomiaceae</taxon>
        <taxon>Canariomyces</taxon>
    </lineage>
</organism>
<keyword evidence="4" id="KW-1185">Reference proteome</keyword>
<proteinExistence type="predicted"/>
<feature type="region of interest" description="Disordered" evidence="1">
    <location>
        <begin position="402"/>
        <end position="431"/>
    </location>
</feature>
<dbReference type="RefSeq" id="XP_064673060.1">
    <property type="nucleotide sequence ID" value="XM_064819033.1"/>
</dbReference>
<keyword evidence="2" id="KW-0472">Membrane</keyword>
<dbReference type="GeneID" id="89943159"/>
<keyword evidence="2" id="KW-0812">Transmembrane</keyword>
<name>A0AAN6YVF0_9PEZI</name>
<dbReference type="Proteomes" id="UP001302812">
    <property type="component" value="Unassembled WGS sequence"/>
</dbReference>
<feature type="region of interest" description="Disordered" evidence="1">
    <location>
        <begin position="269"/>
        <end position="297"/>
    </location>
</feature>
<accession>A0AAN6YVF0</accession>
<feature type="compositionally biased region" description="Basic and acidic residues" evidence="1">
    <location>
        <begin position="333"/>
        <end position="344"/>
    </location>
</feature>
<feature type="transmembrane region" description="Helical" evidence="2">
    <location>
        <begin position="238"/>
        <end position="261"/>
    </location>
</feature>
<evidence type="ECO:0000313" key="3">
    <source>
        <dbReference type="EMBL" id="KAK4115490.1"/>
    </source>
</evidence>